<dbReference type="GO" id="GO:0016491">
    <property type="term" value="F:oxidoreductase activity"/>
    <property type="evidence" value="ECO:0007669"/>
    <property type="project" value="UniProtKB-KW"/>
</dbReference>
<dbReference type="EMBL" id="CAJVOS010000016">
    <property type="protein sequence ID" value="CAG8038937.1"/>
    <property type="molecule type" value="Genomic_DNA"/>
</dbReference>
<keyword evidence="2" id="KW-0274">FAD</keyword>
<organism evidence="4 5">
    <name type="scientific">Penicillium olsonii</name>
    <dbReference type="NCBI Taxonomy" id="99116"/>
    <lineage>
        <taxon>Eukaryota</taxon>
        <taxon>Fungi</taxon>
        <taxon>Dikarya</taxon>
        <taxon>Ascomycota</taxon>
        <taxon>Pezizomycotina</taxon>
        <taxon>Eurotiomycetes</taxon>
        <taxon>Eurotiomycetidae</taxon>
        <taxon>Eurotiales</taxon>
        <taxon>Aspergillaceae</taxon>
        <taxon>Penicillium</taxon>
    </lineage>
</organism>
<keyword evidence="1" id="KW-0285">Flavoprotein</keyword>
<reference evidence="4" key="1">
    <citation type="submission" date="2021-07" db="EMBL/GenBank/DDBJ databases">
        <authorList>
            <person name="Branca A.L. A."/>
        </authorList>
    </citation>
    <scope>NUCLEOTIDE SEQUENCE</scope>
</reference>
<dbReference type="Proteomes" id="UP001153618">
    <property type="component" value="Unassembled WGS sequence"/>
</dbReference>
<evidence type="ECO:0000256" key="3">
    <source>
        <dbReference type="ARBA" id="ARBA00023002"/>
    </source>
</evidence>
<dbReference type="SUPFAM" id="SSF51905">
    <property type="entry name" value="FAD/NAD(P)-binding domain"/>
    <property type="match status" value="2"/>
</dbReference>
<keyword evidence="5" id="KW-1185">Reference proteome</keyword>
<sequence>MYDLIVVGAGWCGLVAAKTYLQVCPDAQVLIVDGDSSIGGTWSEERLYPHLVAEAHHGLFEFSDLPMRKESVLPDGRIPSKAVHDYLVEYATKFKLTERLRLNTWIENIRRDPASLADDGIDHWVVTVAGTREQIQSRKIIIASGLTSEPLIPSLPGRDEFEGEVLHSKALGHPETVNRISDPSLRHAVVYGGSKSAFDAVHLLLCAGKTVDWVIRDAGGGPSMMTPLSILGQPSFRLNNTRFFSLFSPHPFESPNESSWWRRSIHQSARRWAQLIIVIFWRVMAYLLQRSWGYDSSPNGKHLKPLLDLDSLFWSPATLGVMTHPELWDEIHSGERVKIHRDTITGLGSGKRITVSNGRDLSADLVVCATGWHARHSFFAPDDQLAVGLPSKTSFDPKSQKKWTDLQSAADSSILKELPLLQTCPIPPAPLRCEDDYHLYRFIAPSSENPSHERSIAFVGFLRTAGAPIVYEAQALWAAAYLTGSLKLPETTQREHQVARINAWIRRRYICGRKVPFALFDFLPYVDMLYQDLEVNSHRKSNMIAETCGLYQPRDFQGVVCEWLARQRGNETRVESK</sequence>
<dbReference type="InterPro" id="IPR050346">
    <property type="entry name" value="FMO-like"/>
</dbReference>
<comment type="caution">
    <text evidence="4">The sequence shown here is derived from an EMBL/GenBank/DDBJ whole genome shotgun (WGS) entry which is preliminary data.</text>
</comment>
<dbReference type="Pfam" id="PF13738">
    <property type="entry name" value="Pyr_redox_3"/>
    <property type="match status" value="1"/>
</dbReference>
<name>A0A9W4MS50_PENOL</name>
<dbReference type="InterPro" id="IPR036188">
    <property type="entry name" value="FAD/NAD-bd_sf"/>
</dbReference>
<evidence type="ECO:0000256" key="2">
    <source>
        <dbReference type="ARBA" id="ARBA00022827"/>
    </source>
</evidence>
<evidence type="ECO:0000313" key="5">
    <source>
        <dbReference type="Proteomes" id="UP001153618"/>
    </source>
</evidence>
<dbReference type="PANTHER" id="PTHR23023">
    <property type="entry name" value="DIMETHYLANILINE MONOOXYGENASE"/>
    <property type="match status" value="1"/>
</dbReference>
<dbReference type="AlphaFoldDB" id="A0A9W4MS50"/>
<evidence type="ECO:0000313" key="4">
    <source>
        <dbReference type="EMBL" id="CAG8038937.1"/>
    </source>
</evidence>
<dbReference type="Gene3D" id="3.50.50.60">
    <property type="entry name" value="FAD/NAD(P)-binding domain"/>
    <property type="match status" value="2"/>
</dbReference>
<proteinExistence type="predicted"/>
<gene>
    <name evidence="4" type="ORF">POLS_LOCUS2922</name>
</gene>
<dbReference type="OrthoDB" id="2915840at2759"/>
<protein>
    <submittedName>
        <fullName evidence="4">Uncharacterized protein</fullName>
    </submittedName>
</protein>
<accession>A0A9W4MS50</accession>
<evidence type="ECO:0000256" key="1">
    <source>
        <dbReference type="ARBA" id="ARBA00022630"/>
    </source>
</evidence>
<keyword evidence="3" id="KW-0560">Oxidoreductase</keyword>